<dbReference type="STRING" id="334426.A0A0R3PKU1"/>
<organism evidence="4">
    <name type="scientific">Angiostrongylus costaricensis</name>
    <name type="common">Nematode worm</name>
    <dbReference type="NCBI Taxonomy" id="334426"/>
    <lineage>
        <taxon>Eukaryota</taxon>
        <taxon>Metazoa</taxon>
        <taxon>Ecdysozoa</taxon>
        <taxon>Nematoda</taxon>
        <taxon>Chromadorea</taxon>
        <taxon>Rhabditida</taxon>
        <taxon>Rhabditina</taxon>
        <taxon>Rhabditomorpha</taxon>
        <taxon>Strongyloidea</taxon>
        <taxon>Metastrongylidae</taxon>
        <taxon>Angiostrongylus</taxon>
    </lineage>
</organism>
<accession>A0A0R3PKU1</accession>
<protein>
    <submittedName>
        <fullName evidence="4">Beta_helix domain-containing protein</fullName>
    </submittedName>
</protein>
<feature type="signal peptide" evidence="1">
    <location>
        <begin position="1"/>
        <end position="15"/>
    </location>
</feature>
<reference evidence="4" key="1">
    <citation type="submission" date="2017-02" db="UniProtKB">
        <authorList>
            <consortium name="WormBaseParasite"/>
        </authorList>
    </citation>
    <scope>IDENTIFICATION</scope>
</reference>
<feature type="chain" id="PRO_5043130160" evidence="1">
    <location>
        <begin position="16"/>
        <end position="304"/>
    </location>
</feature>
<gene>
    <name evidence="2" type="ORF">ACOC_LOCUS5263</name>
</gene>
<dbReference type="Proteomes" id="UP000267027">
    <property type="component" value="Unassembled WGS sequence"/>
</dbReference>
<evidence type="ECO:0000313" key="3">
    <source>
        <dbReference type="Proteomes" id="UP000267027"/>
    </source>
</evidence>
<keyword evidence="1" id="KW-0732">Signal</keyword>
<keyword evidence="3" id="KW-1185">Reference proteome</keyword>
<dbReference type="EMBL" id="UYYA01003860">
    <property type="protein sequence ID" value="VDM56848.1"/>
    <property type="molecule type" value="Genomic_DNA"/>
</dbReference>
<dbReference type="OMA" id="EEVYAYY"/>
<evidence type="ECO:0000313" key="2">
    <source>
        <dbReference type="EMBL" id="VDM56848.1"/>
    </source>
</evidence>
<dbReference type="WBParaSite" id="ACOC_0000526201-mRNA-1">
    <property type="protein sequence ID" value="ACOC_0000526201-mRNA-1"/>
    <property type="gene ID" value="ACOC_0000526201"/>
</dbReference>
<name>A0A0R3PKU1_ANGCS</name>
<evidence type="ECO:0000256" key="1">
    <source>
        <dbReference type="SAM" id="SignalP"/>
    </source>
</evidence>
<sequence length="304" mass="34111">MIILIIFSLLPVGLASIVDKFENNGILYKELGRAKVRDYLLRIGLNRKLQKFHHDLWALFLYNRIPLAFFDLVDKKWLADGEDLSEFSEKVAAFPVRCDLEWRAVDLLLCPNFDGFAQDGTLYAIAHAGQFMAEGQIYVHQEVPEHVVMDGNGSLVPIDINDCKVMDTSIHVCMSRAVSSCDATTMSECDIVAQRTTDGFMAIRNFGMGKIVATNLPEINLTGTTVNVPTPTFIHHTLYRLEVDGDERRYIPYSKVTPVKIKASFPNLSYSATKAVLSTKETVRLYNITRKGIPMLSNQASTLL</sequence>
<dbReference type="AlphaFoldDB" id="A0A0R3PKU1"/>
<evidence type="ECO:0000313" key="4">
    <source>
        <dbReference type="WBParaSite" id="ACOC_0000526201-mRNA-1"/>
    </source>
</evidence>
<dbReference type="OrthoDB" id="5858785at2759"/>
<reference evidence="2 3" key="2">
    <citation type="submission" date="2018-11" db="EMBL/GenBank/DDBJ databases">
        <authorList>
            <consortium name="Pathogen Informatics"/>
        </authorList>
    </citation>
    <scope>NUCLEOTIDE SEQUENCE [LARGE SCALE GENOMIC DNA]</scope>
    <source>
        <strain evidence="2 3">Costa Rica</strain>
    </source>
</reference>
<proteinExistence type="predicted"/>